<dbReference type="InterPro" id="IPR004165">
    <property type="entry name" value="CoA_trans_fam_I"/>
</dbReference>
<keyword evidence="2" id="KW-1185">Reference proteome</keyword>
<organism evidence="1 2">
    <name type="scientific">Halalkalibacillus sediminis</name>
    <dbReference type="NCBI Taxonomy" id="2018042"/>
    <lineage>
        <taxon>Bacteria</taxon>
        <taxon>Bacillati</taxon>
        <taxon>Bacillota</taxon>
        <taxon>Bacilli</taxon>
        <taxon>Bacillales</taxon>
        <taxon>Bacillaceae</taxon>
        <taxon>Halalkalibacillus</taxon>
    </lineage>
</organism>
<evidence type="ECO:0000313" key="2">
    <source>
        <dbReference type="Proteomes" id="UP000243524"/>
    </source>
</evidence>
<dbReference type="OrthoDB" id="9777193at2"/>
<dbReference type="InterPro" id="IPR037171">
    <property type="entry name" value="NagB/RpiA_transferase-like"/>
</dbReference>
<dbReference type="SMART" id="SM00882">
    <property type="entry name" value="CoA_trans"/>
    <property type="match status" value="1"/>
</dbReference>
<dbReference type="PANTHER" id="PTHR13707:SF57">
    <property type="entry name" value="SUCCINYL-COA:3-KETOACID COENZYME A TRANSFERASE SUBUNIT B-RELATED"/>
    <property type="match status" value="1"/>
</dbReference>
<proteinExistence type="predicted"/>
<dbReference type="RefSeq" id="WP_101332481.1">
    <property type="nucleotide sequence ID" value="NZ_PJNH01000004.1"/>
</dbReference>
<gene>
    <name evidence="1" type="ORF">CEY16_13000</name>
</gene>
<dbReference type="Proteomes" id="UP000243524">
    <property type="component" value="Unassembled WGS sequence"/>
</dbReference>
<dbReference type="Pfam" id="PF01144">
    <property type="entry name" value="CoA_trans"/>
    <property type="match status" value="1"/>
</dbReference>
<reference evidence="1 2" key="1">
    <citation type="submission" date="2017-06" db="EMBL/GenBank/DDBJ databases">
        <title>the draft geome sequence of Illustriluteabacillus marina B3227.</title>
        <authorList>
            <person name="He R.-H."/>
            <person name="Du Z.-J."/>
        </authorList>
    </citation>
    <scope>NUCLEOTIDE SEQUENCE [LARGE SCALE GENOMIC DNA]</scope>
    <source>
        <strain evidence="1 2">B3227</strain>
    </source>
</reference>
<dbReference type="PANTHER" id="PTHR13707">
    <property type="entry name" value="KETOACID-COENZYME A TRANSFERASE"/>
    <property type="match status" value="1"/>
</dbReference>
<comment type="caution">
    <text evidence="1">The sequence shown here is derived from an EMBL/GenBank/DDBJ whole genome shotgun (WGS) entry which is preliminary data.</text>
</comment>
<evidence type="ECO:0000313" key="1">
    <source>
        <dbReference type="EMBL" id="PKR76731.1"/>
    </source>
</evidence>
<accession>A0A2I0QQX7</accession>
<keyword evidence="1" id="KW-0808">Transferase</keyword>
<dbReference type="SUPFAM" id="SSF100950">
    <property type="entry name" value="NagB/RpiA/CoA transferase-like"/>
    <property type="match status" value="1"/>
</dbReference>
<dbReference type="InterPro" id="IPR012792">
    <property type="entry name" value="3-oxoacid_CoA-transf_A"/>
</dbReference>
<dbReference type="Gene3D" id="3.40.1080.10">
    <property type="entry name" value="Glutaconate Coenzyme A-transferase"/>
    <property type="match status" value="1"/>
</dbReference>
<dbReference type="NCBIfam" id="TIGR02429">
    <property type="entry name" value="pcaI_scoA_fam"/>
    <property type="match status" value="1"/>
</dbReference>
<name>A0A2I0QQX7_9BACI</name>
<dbReference type="EMBL" id="PJNH01000004">
    <property type="protein sequence ID" value="PKR76731.1"/>
    <property type="molecule type" value="Genomic_DNA"/>
</dbReference>
<dbReference type="AlphaFoldDB" id="A0A2I0QQX7"/>
<dbReference type="PROSITE" id="PS51257">
    <property type="entry name" value="PROKAR_LIPOPROTEIN"/>
    <property type="match status" value="1"/>
</dbReference>
<dbReference type="GO" id="GO:0008410">
    <property type="term" value="F:CoA-transferase activity"/>
    <property type="evidence" value="ECO:0007669"/>
    <property type="project" value="InterPro"/>
</dbReference>
<protein>
    <submittedName>
        <fullName evidence="1">Succinyl-CoA--3-ketoacid-CoA transferase</fullName>
    </submittedName>
</protein>
<sequence>MEKIITCQKAISNIKSGDTVMVGGFGLVGCPLQLVESVEETDIKNLTVISNNLGEPGSGLGKWVIQKRVKKGVGSFFTSNPDVVKAYQDKELEIELVPQGTLAESIRAGGAGIGGFYVKTSVGTKLAEDLEVKEIKGTPHVFRESFTADVALIKAHKSDRLGNLVYTKSARNFNPVMATAAKYVVAEVDEIVEIDELSPEEIVTPHLFVDAIVCPGGENK</sequence>